<evidence type="ECO:0000313" key="2">
    <source>
        <dbReference type="Proteomes" id="UP000001861"/>
    </source>
</evidence>
<dbReference type="Proteomes" id="UP000001861">
    <property type="component" value="Unassembled WGS sequence"/>
</dbReference>
<accession>A8NYX6</accession>
<gene>
    <name evidence="1" type="ORF">CC1G_01464</name>
</gene>
<sequence>MAYPTVPIRPSNETVVAARIQHYVHRNLNPAFARFLGKAIASRLGIRGNVAIILLAENGQVVQAREEDVPMVFSALVSTACILANMAPVCRIGNTRSTLNHDHVCYNPAQVA</sequence>
<dbReference type="RefSeq" id="XP_001837552.2">
    <property type="nucleotide sequence ID" value="XM_001837500.2"/>
</dbReference>
<keyword evidence="2" id="KW-1185">Reference proteome</keyword>
<proteinExistence type="predicted"/>
<dbReference type="VEuPathDB" id="FungiDB:CC1G_01464"/>
<dbReference type="HOGENOM" id="CLU_2145730_0_0_1"/>
<dbReference type="InParanoid" id="A8NYX6"/>
<organism evidence="1 2">
    <name type="scientific">Coprinopsis cinerea (strain Okayama-7 / 130 / ATCC MYA-4618 / FGSC 9003)</name>
    <name type="common">Inky cap fungus</name>
    <name type="synonym">Hormographiella aspergillata</name>
    <dbReference type="NCBI Taxonomy" id="240176"/>
    <lineage>
        <taxon>Eukaryota</taxon>
        <taxon>Fungi</taxon>
        <taxon>Dikarya</taxon>
        <taxon>Basidiomycota</taxon>
        <taxon>Agaricomycotina</taxon>
        <taxon>Agaricomycetes</taxon>
        <taxon>Agaricomycetidae</taxon>
        <taxon>Agaricales</taxon>
        <taxon>Agaricineae</taxon>
        <taxon>Psathyrellaceae</taxon>
        <taxon>Coprinopsis</taxon>
    </lineage>
</organism>
<comment type="caution">
    <text evidence="1">The sequence shown here is derived from an EMBL/GenBank/DDBJ whole genome shotgun (WGS) entry which is preliminary data.</text>
</comment>
<evidence type="ECO:0000313" key="1">
    <source>
        <dbReference type="EMBL" id="EAU84468.2"/>
    </source>
</evidence>
<dbReference type="KEGG" id="cci:CC1G_01464"/>
<reference evidence="1 2" key="1">
    <citation type="journal article" date="2010" name="Proc. Natl. Acad. Sci. U.S.A.">
        <title>Insights into evolution of multicellular fungi from the assembled chromosomes of the mushroom Coprinopsis cinerea (Coprinus cinereus).</title>
        <authorList>
            <person name="Stajich J.E."/>
            <person name="Wilke S.K."/>
            <person name="Ahren D."/>
            <person name="Au C.H."/>
            <person name="Birren B.W."/>
            <person name="Borodovsky M."/>
            <person name="Burns C."/>
            <person name="Canback B."/>
            <person name="Casselton L.A."/>
            <person name="Cheng C.K."/>
            <person name="Deng J."/>
            <person name="Dietrich F.S."/>
            <person name="Fargo D.C."/>
            <person name="Farman M.L."/>
            <person name="Gathman A.C."/>
            <person name="Goldberg J."/>
            <person name="Guigo R."/>
            <person name="Hoegger P.J."/>
            <person name="Hooker J.B."/>
            <person name="Huggins A."/>
            <person name="James T.Y."/>
            <person name="Kamada T."/>
            <person name="Kilaru S."/>
            <person name="Kodira C."/>
            <person name="Kues U."/>
            <person name="Kupfer D."/>
            <person name="Kwan H.S."/>
            <person name="Lomsadze A."/>
            <person name="Li W."/>
            <person name="Lilly W.W."/>
            <person name="Ma L.J."/>
            <person name="Mackey A.J."/>
            <person name="Manning G."/>
            <person name="Martin F."/>
            <person name="Muraguchi H."/>
            <person name="Natvig D.O."/>
            <person name="Palmerini H."/>
            <person name="Ramesh M.A."/>
            <person name="Rehmeyer C.J."/>
            <person name="Roe B.A."/>
            <person name="Shenoy N."/>
            <person name="Stanke M."/>
            <person name="Ter-Hovhannisyan V."/>
            <person name="Tunlid A."/>
            <person name="Velagapudi R."/>
            <person name="Vision T.J."/>
            <person name="Zeng Q."/>
            <person name="Zolan M.E."/>
            <person name="Pukkila P.J."/>
        </authorList>
    </citation>
    <scope>NUCLEOTIDE SEQUENCE [LARGE SCALE GENOMIC DNA]</scope>
    <source>
        <strain evidence="2">Okayama-7 / 130 / ATCC MYA-4618 / FGSC 9003</strain>
    </source>
</reference>
<protein>
    <submittedName>
        <fullName evidence="1">Uncharacterized protein</fullName>
    </submittedName>
</protein>
<dbReference type="AlphaFoldDB" id="A8NYX6"/>
<dbReference type="GeneID" id="6014109"/>
<name>A8NYX6_COPC7</name>
<dbReference type="EMBL" id="AACS02000005">
    <property type="protein sequence ID" value="EAU84468.2"/>
    <property type="molecule type" value="Genomic_DNA"/>
</dbReference>